<evidence type="ECO:0000256" key="3">
    <source>
        <dbReference type="ARBA" id="ARBA00022701"/>
    </source>
</evidence>
<comment type="caution">
    <text evidence="8">The sequence shown here is derived from an EMBL/GenBank/DDBJ whole genome shotgun (WGS) entry which is preliminary data.</text>
</comment>
<evidence type="ECO:0000313" key="9">
    <source>
        <dbReference type="Proteomes" id="UP001516400"/>
    </source>
</evidence>
<evidence type="ECO:0000256" key="6">
    <source>
        <dbReference type="ARBA" id="ARBA00023212"/>
    </source>
</evidence>
<keyword evidence="6" id="KW-0206">Cytoskeleton</keyword>
<reference evidence="8 9" key="1">
    <citation type="journal article" date="2021" name="BMC Biol.">
        <title>Horizontally acquired antibacterial genes associated with adaptive radiation of ladybird beetles.</title>
        <authorList>
            <person name="Li H.S."/>
            <person name="Tang X.F."/>
            <person name="Huang Y.H."/>
            <person name="Xu Z.Y."/>
            <person name="Chen M.L."/>
            <person name="Du X.Y."/>
            <person name="Qiu B.Y."/>
            <person name="Chen P.T."/>
            <person name="Zhang W."/>
            <person name="Slipinski A."/>
            <person name="Escalona H.E."/>
            <person name="Waterhouse R.M."/>
            <person name="Zwick A."/>
            <person name="Pang H."/>
        </authorList>
    </citation>
    <scope>NUCLEOTIDE SEQUENCE [LARGE SCALE GENOMIC DNA]</scope>
    <source>
        <strain evidence="8">SYSU2018</strain>
    </source>
</reference>
<evidence type="ECO:0000256" key="1">
    <source>
        <dbReference type="ARBA" id="ARBA00004245"/>
    </source>
</evidence>
<dbReference type="AlphaFoldDB" id="A0ABD2NUR1"/>
<protein>
    <recommendedName>
        <fullName evidence="10">Dynein light intermediate chain</fullName>
    </recommendedName>
</protein>
<proteinExistence type="predicted"/>
<dbReference type="Proteomes" id="UP001516400">
    <property type="component" value="Unassembled WGS sequence"/>
</dbReference>
<evidence type="ECO:0000256" key="2">
    <source>
        <dbReference type="ARBA" id="ARBA00022490"/>
    </source>
</evidence>
<dbReference type="Pfam" id="PF05783">
    <property type="entry name" value="DLIC"/>
    <property type="match status" value="1"/>
</dbReference>
<keyword evidence="4" id="KW-0243">Dynein</keyword>
<evidence type="ECO:0000256" key="5">
    <source>
        <dbReference type="ARBA" id="ARBA00023175"/>
    </source>
</evidence>
<evidence type="ECO:0000256" key="7">
    <source>
        <dbReference type="SAM" id="MobiDB-lite"/>
    </source>
</evidence>
<evidence type="ECO:0000256" key="4">
    <source>
        <dbReference type="ARBA" id="ARBA00023017"/>
    </source>
</evidence>
<keyword evidence="2" id="KW-0963">Cytoplasm</keyword>
<accession>A0ABD2NUR1</accession>
<dbReference type="GO" id="GO:0005874">
    <property type="term" value="C:microtubule"/>
    <property type="evidence" value="ECO:0007669"/>
    <property type="project" value="UniProtKB-KW"/>
</dbReference>
<organism evidence="8 9">
    <name type="scientific">Cryptolaemus montrouzieri</name>
    <dbReference type="NCBI Taxonomy" id="559131"/>
    <lineage>
        <taxon>Eukaryota</taxon>
        <taxon>Metazoa</taxon>
        <taxon>Ecdysozoa</taxon>
        <taxon>Arthropoda</taxon>
        <taxon>Hexapoda</taxon>
        <taxon>Insecta</taxon>
        <taxon>Pterygota</taxon>
        <taxon>Neoptera</taxon>
        <taxon>Endopterygota</taxon>
        <taxon>Coleoptera</taxon>
        <taxon>Polyphaga</taxon>
        <taxon>Cucujiformia</taxon>
        <taxon>Coccinelloidea</taxon>
        <taxon>Coccinellidae</taxon>
        <taxon>Scymninae</taxon>
        <taxon>Scymnini</taxon>
        <taxon>Cryptolaemus</taxon>
    </lineage>
</organism>
<name>A0ABD2NUR1_9CUCU</name>
<evidence type="ECO:0000313" key="8">
    <source>
        <dbReference type="EMBL" id="KAL3282278.1"/>
    </source>
</evidence>
<gene>
    <name evidence="8" type="ORF">HHI36_005468</name>
</gene>
<dbReference type="EMBL" id="JABFTP020000144">
    <property type="protein sequence ID" value="KAL3282278.1"/>
    <property type="molecule type" value="Genomic_DNA"/>
</dbReference>
<comment type="subcellular location">
    <subcellularLocation>
        <location evidence="1">Cytoplasm</location>
        <location evidence="1">Cytoskeleton</location>
    </subcellularLocation>
</comment>
<evidence type="ECO:0008006" key="10">
    <source>
        <dbReference type="Google" id="ProtNLM"/>
    </source>
</evidence>
<keyword evidence="9" id="KW-1185">Reference proteome</keyword>
<keyword evidence="3" id="KW-0493">Microtubule</keyword>
<feature type="region of interest" description="Disordered" evidence="7">
    <location>
        <begin position="30"/>
        <end position="55"/>
    </location>
</feature>
<keyword evidence="5" id="KW-0505">Motor protein</keyword>
<dbReference type="InterPro" id="IPR022780">
    <property type="entry name" value="Dynein_light_int_chain"/>
</dbReference>
<sequence length="83" mass="8361">MKLDGSKVVSSPGGEGVLANFFNSLLNKKSGSSPGGSLGAKSSPESLPDKATMRSDAAAELDRLARGGKKSLGGLDFNSSSEC</sequence>
<dbReference type="GO" id="GO:0030286">
    <property type="term" value="C:dynein complex"/>
    <property type="evidence" value="ECO:0007669"/>
    <property type="project" value="UniProtKB-KW"/>
</dbReference>